<feature type="transmembrane region" description="Helical" evidence="10">
    <location>
        <begin position="463"/>
        <end position="480"/>
    </location>
</feature>
<evidence type="ECO:0000256" key="3">
    <source>
        <dbReference type="ARBA" id="ARBA00007222"/>
    </source>
</evidence>
<dbReference type="Pfam" id="PF16192">
    <property type="entry name" value="PMT_4TMC"/>
    <property type="match status" value="1"/>
</dbReference>
<feature type="transmembrane region" description="Helical" evidence="10">
    <location>
        <begin position="40"/>
        <end position="59"/>
    </location>
</feature>
<evidence type="ECO:0000313" key="14">
    <source>
        <dbReference type="EMBL" id="GGD21956.1"/>
    </source>
</evidence>
<sequence>MTPEARFPTRARPRSEARTPTPRGIAPAHAPERRGLEQPVYAWGGAALLALFAFVLRVFRIGEPSSFAFDETYYAKHGWSLVHHGYARSYVEGADAKILTGQTDGIWLDTPEMIVHPEVGKWLFGLGELVFGMDPTGWRMASAIIGSLMVLVMCRFATRVTGSVFLGLLAGLLLSLDGLHLVLSRLALLDIVLAFFMLLGVHCVVADRQWFRARVARAADGPVSEWGPVWLFRPWLLAAGLWFGLAVGTKWSALYPLAAFGVWLWVSNALARRSLRVRWAVARSALVDGVPAFLHLVGVAFVVYVLSWTGWLLNAEEYEQHLSNTQYTSFGGGSQWPSAQQPDAACDGLGDALTSLCAPAETVQSLRSLASYHRDVWNFHTEFLNDSTHTYASKPSGWLLMARPVGVDAQLDIKPDTEGCEAAADSSCLRQVLLLGNPVLWWGGCVALLASVVLWVGRRDWRFGVPIVGVASTWLPWLRYDDRTIFVFYAITILPFVVLALTLCIGALLGPTLRASPRRTVGVVASGAFVAAVVLAFGWFWPIWTDQLITHAEWMRRMWLKSWI</sequence>
<evidence type="ECO:0000256" key="2">
    <source>
        <dbReference type="ARBA" id="ARBA00004922"/>
    </source>
</evidence>
<keyword evidence="15" id="KW-1185">Reference proteome</keyword>
<dbReference type="PANTHER" id="PTHR10050:SF46">
    <property type="entry name" value="PROTEIN O-MANNOSYL-TRANSFERASE 2"/>
    <property type="match status" value="1"/>
</dbReference>
<feature type="transmembrane region" description="Helical" evidence="10">
    <location>
        <begin position="186"/>
        <end position="205"/>
    </location>
</feature>
<comment type="caution">
    <text evidence="14">The sequence shown here is derived from an EMBL/GenBank/DDBJ whole genome shotgun (WGS) entry which is preliminary data.</text>
</comment>
<feature type="transmembrane region" description="Helical" evidence="10">
    <location>
        <begin position="521"/>
        <end position="541"/>
    </location>
</feature>
<comment type="function">
    <text evidence="10">Protein O-mannosyltransferase that catalyzes the transfer of a single mannose residue from a polyprenol phospho-mannosyl lipidic donor to the hydroxyl group of selected serine and threonine residues in acceptor proteins.</text>
</comment>
<dbReference type="EC" id="2.4.1.-" evidence="10"/>
<proteinExistence type="inferred from homology"/>
<feature type="transmembrane region" description="Helical" evidence="10">
    <location>
        <begin position="148"/>
        <end position="174"/>
    </location>
</feature>
<evidence type="ECO:0000313" key="15">
    <source>
        <dbReference type="Proteomes" id="UP000630594"/>
    </source>
</evidence>
<accession>A0ABQ1QC88</accession>
<dbReference type="InterPro" id="IPR003342">
    <property type="entry name" value="ArnT-like_N"/>
</dbReference>
<dbReference type="GO" id="GO:0016757">
    <property type="term" value="F:glycosyltransferase activity"/>
    <property type="evidence" value="ECO:0007669"/>
    <property type="project" value="UniProtKB-KW"/>
</dbReference>
<feature type="domain" description="ArnT-like N-terminal" evidence="12">
    <location>
        <begin position="48"/>
        <end position="296"/>
    </location>
</feature>
<comment type="pathway">
    <text evidence="2 10">Protein modification; protein glycosylation.</text>
</comment>
<protein>
    <recommendedName>
        <fullName evidence="9 10">Polyprenol-phosphate-mannose--protein mannosyltransferase</fullName>
        <ecNumber evidence="10">2.4.1.-</ecNumber>
    </recommendedName>
</protein>
<keyword evidence="8 10" id="KW-0472">Membrane</keyword>
<comment type="similarity">
    <text evidence="3 10">Belongs to the glycosyltransferase 39 family.</text>
</comment>
<evidence type="ECO:0000256" key="4">
    <source>
        <dbReference type="ARBA" id="ARBA00022676"/>
    </source>
</evidence>
<feature type="domain" description="Protein O-mannosyl-transferase C-terminal four TM" evidence="13">
    <location>
        <begin position="367"/>
        <end position="563"/>
    </location>
</feature>
<evidence type="ECO:0000256" key="5">
    <source>
        <dbReference type="ARBA" id="ARBA00022679"/>
    </source>
</evidence>
<dbReference type="Proteomes" id="UP000630594">
    <property type="component" value="Unassembled WGS sequence"/>
</dbReference>
<keyword evidence="5 10" id="KW-0808">Transferase</keyword>
<feature type="transmembrane region" description="Helical" evidence="10">
    <location>
        <begin position="226"/>
        <end position="247"/>
    </location>
</feature>
<evidence type="ECO:0000256" key="1">
    <source>
        <dbReference type="ARBA" id="ARBA00004127"/>
    </source>
</evidence>
<evidence type="ECO:0000256" key="8">
    <source>
        <dbReference type="ARBA" id="ARBA00023136"/>
    </source>
</evidence>
<gene>
    <name evidence="14" type="ORF">GCM10007231_21440</name>
</gene>
<evidence type="ECO:0000256" key="7">
    <source>
        <dbReference type="ARBA" id="ARBA00022989"/>
    </source>
</evidence>
<feature type="transmembrane region" description="Helical" evidence="10">
    <location>
        <begin position="253"/>
        <end position="271"/>
    </location>
</feature>
<feature type="region of interest" description="Disordered" evidence="11">
    <location>
        <begin position="1"/>
        <end position="30"/>
    </location>
</feature>
<dbReference type="PANTHER" id="PTHR10050">
    <property type="entry name" value="DOLICHYL-PHOSPHATE-MANNOSE--PROTEIN MANNOSYLTRANSFERASE"/>
    <property type="match status" value="1"/>
</dbReference>
<keyword evidence="10" id="KW-1003">Cell membrane</keyword>
<evidence type="ECO:0000256" key="9">
    <source>
        <dbReference type="ARBA" id="ARBA00093617"/>
    </source>
</evidence>
<dbReference type="EMBL" id="BMCK01000003">
    <property type="protein sequence ID" value="GGD21956.1"/>
    <property type="molecule type" value="Genomic_DNA"/>
</dbReference>
<evidence type="ECO:0000259" key="12">
    <source>
        <dbReference type="Pfam" id="PF02366"/>
    </source>
</evidence>
<keyword evidence="7 10" id="KW-1133">Transmembrane helix</keyword>
<keyword evidence="4 10" id="KW-0328">Glycosyltransferase</keyword>
<evidence type="ECO:0000256" key="10">
    <source>
        <dbReference type="RuleBase" id="RU367007"/>
    </source>
</evidence>
<dbReference type="InterPro" id="IPR032421">
    <property type="entry name" value="PMT_4TMC"/>
</dbReference>
<dbReference type="RefSeq" id="WP_229721560.1">
    <property type="nucleotide sequence ID" value="NZ_BMCK01000003.1"/>
</dbReference>
<keyword evidence="6 10" id="KW-0812">Transmembrane</keyword>
<comment type="subcellular location">
    <subcellularLocation>
        <location evidence="10">Cell membrane</location>
    </subcellularLocation>
    <subcellularLocation>
        <location evidence="1">Endomembrane system</location>
        <topology evidence="1">Multi-pass membrane protein</topology>
    </subcellularLocation>
</comment>
<evidence type="ECO:0000256" key="6">
    <source>
        <dbReference type="ARBA" id="ARBA00022692"/>
    </source>
</evidence>
<feature type="transmembrane region" description="Helical" evidence="10">
    <location>
        <begin position="486"/>
        <end position="509"/>
    </location>
</feature>
<organism evidence="14 15">
    <name type="scientific">Nocardioides daphniae</name>
    <dbReference type="NCBI Taxonomy" id="402297"/>
    <lineage>
        <taxon>Bacteria</taxon>
        <taxon>Bacillati</taxon>
        <taxon>Actinomycetota</taxon>
        <taxon>Actinomycetes</taxon>
        <taxon>Propionibacteriales</taxon>
        <taxon>Nocardioidaceae</taxon>
        <taxon>Nocardioides</taxon>
    </lineage>
</organism>
<feature type="transmembrane region" description="Helical" evidence="10">
    <location>
        <begin position="292"/>
        <end position="313"/>
    </location>
</feature>
<dbReference type="Pfam" id="PF02366">
    <property type="entry name" value="PMT"/>
    <property type="match status" value="1"/>
</dbReference>
<dbReference type="InterPro" id="IPR027005">
    <property type="entry name" value="PMT-like"/>
</dbReference>
<feature type="transmembrane region" description="Helical" evidence="10">
    <location>
        <begin position="439"/>
        <end position="456"/>
    </location>
</feature>
<evidence type="ECO:0000256" key="11">
    <source>
        <dbReference type="SAM" id="MobiDB-lite"/>
    </source>
</evidence>
<reference evidence="15" key="1">
    <citation type="journal article" date="2019" name="Int. J. Syst. Evol. Microbiol.">
        <title>The Global Catalogue of Microorganisms (GCM) 10K type strain sequencing project: providing services to taxonomists for standard genome sequencing and annotation.</title>
        <authorList>
            <consortium name="The Broad Institute Genomics Platform"/>
            <consortium name="The Broad Institute Genome Sequencing Center for Infectious Disease"/>
            <person name="Wu L."/>
            <person name="Ma J."/>
        </authorList>
    </citation>
    <scope>NUCLEOTIDE SEQUENCE [LARGE SCALE GENOMIC DNA]</scope>
    <source>
        <strain evidence="15">CCM 7403</strain>
    </source>
</reference>
<name>A0ABQ1QC88_9ACTN</name>
<evidence type="ECO:0000259" key="13">
    <source>
        <dbReference type="Pfam" id="PF16192"/>
    </source>
</evidence>